<organism evidence="2">
    <name type="scientific">Chromulina nebulosa</name>
    <dbReference type="NCBI Taxonomy" id="96789"/>
    <lineage>
        <taxon>Eukaryota</taxon>
        <taxon>Sar</taxon>
        <taxon>Stramenopiles</taxon>
        <taxon>Ochrophyta</taxon>
        <taxon>Chrysophyceae</taxon>
        <taxon>Chromulinales</taxon>
        <taxon>Chromulinaceae</taxon>
        <taxon>Chromulina</taxon>
    </lineage>
</organism>
<reference evidence="2" key="1">
    <citation type="submission" date="2021-01" db="EMBL/GenBank/DDBJ databases">
        <authorList>
            <person name="Corre E."/>
            <person name="Pelletier E."/>
            <person name="Niang G."/>
            <person name="Scheremetjew M."/>
            <person name="Finn R."/>
            <person name="Kale V."/>
            <person name="Holt S."/>
            <person name="Cochrane G."/>
            <person name="Meng A."/>
            <person name="Brown T."/>
            <person name="Cohen L."/>
        </authorList>
    </citation>
    <scope>NUCLEOTIDE SEQUENCE</scope>
    <source>
        <strain evidence="2">UTEXLB2642</strain>
    </source>
</reference>
<keyword evidence="1" id="KW-1133">Transmembrane helix</keyword>
<dbReference type="AlphaFoldDB" id="A0A7S0XBD0"/>
<gene>
    <name evidence="2" type="ORF">CNEB1095_LOCUS556</name>
</gene>
<dbReference type="EMBL" id="HBFD01000835">
    <property type="protein sequence ID" value="CAD8713862.1"/>
    <property type="molecule type" value="Transcribed_RNA"/>
</dbReference>
<keyword evidence="1" id="KW-0472">Membrane</keyword>
<keyword evidence="1" id="KW-0812">Transmembrane</keyword>
<sequence length="272" mass="30392">MIDEYASKSDKNKYNGSPYIVVNEYDNFLQFNFSLSLPSVVYTYAAYCYPISVKLLNKQSYIYVSFKEKNQNSFLSDLEIVFSPSNQYIGNDYVGFGVDRLYSWPSKFDTSSTVNPVSTGNIKVNLKDFDRICFLNNCFQSNDCSNQFTGFINIYGISSYSYSSDTNSSLSLSASGIIAIGVVLGLALMIVCCFISIFSNCKNMRVNRIYPGTIETSEPRMIPINEIQTTFEFELPQTTAYTLPLPIATATVLSYSQVGSNNDDTTTNTSLS</sequence>
<accession>A0A7S0XBD0</accession>
<proteinExistence type="predicted"/>
<protein>
    <submittedName>
        <fullName evidence="2">Uncharacterized protein</fullName>
    </submittedName>
</protein>
<evidence type="ECO:0000313" key="2">
    <source>
        <dbReference type="EMBL" id="CAD8713862.1"/>
    </source>
</evidence>
<evidence type="ECO:0000256" key="1">
    <source>
        <dbReference type="SAM" id="Phobius"/>
    </source>
</evidence>
<name>A0A7S0XBD0_9STRA</name>
<feature type="transmembrane region" description="Helical" evidence="1">
    <location>
        <begin position="176"/>
        <end position="198"/>
    </location>
</feature>